<proteinExistence type="predicted"/>
<organism evidence="2">
    <name type="scientific">marine metagenome</name>
    <dbReference type="NCBI Taxonomy" id="408172"/>
    <lineage>
        <taxon>unclassified sequences</taxon>
        <taxon>metagenomes</taxon>
        <taxon>ecological metagenomes</taxon>
    </lineage>
</organism>
<evidence type="ECO:0000313" key="2">
    <source>
        <dbReference type="EMBL" id="SVB81580.1"/>
    </source>
</evidence>
<evidence type="ECO:0000256" key="1">
    <source>
        <dbReference type="SAM" id="MobiDB-lite"/>
    </source>
</evidence>
<feature type="region of interest" description="Disordered" evidence="1">
    <location>
        <begin position="1"/>
        <end position="28"/>
    </location>
</feature>
<gene>
    <name evidence="2" type="ORF">METZ01_LOCUS234434</name>
</gene>
<dbReference type="EMBL" id="UINC01058846">
    <property type="protein sequence ID" value="SVB81580.1"/>
    <property type="molecule type" value="Genomic_DNA"/>
</dbReference>
<sequence length="28" mass="3028">MAKPSTRSVKVSKDGVQLNSRTIKDPAI</sequence>
<dbReference type="AlphaFoldDB" id="A0A382H2T4"/>
<reference evidence="2" key="1">
    <citation type="submission" date="2018-05" db="EMBL/GenBank/DDBJ databases">
        <authorList>
            <person name="Lanie J.A."/>
            <person name="Ng W.-L."/>
            <person name="Kazmierczak K.M."/>
            <person name="Andrzejewski T.M."/>
            <person name="Davidsen T.M."/>
            <person name="Wayne K.J."/>
            <person name="Tettelin H."/>
            <person name="Glass J.I."/>
            <person name="Rusch D."/>
            <person name="Podicherti R."/>
            <person name="Tsui H.-C.T."/>
            <person name="Winkler M.E."/>
        </authorList>
    </citation>
    <scope>NUCLEOTIDE SEQUENCE</scope>
</reference>
<protein>
    <submittedName>
        <fullName evidence="2">Uncharacterized protein</fullName>
    </submittedName>
</protein>
<accession>A0A382H2T4</accession>
<name>A0A382H2T4_9ZZZZ</name>